<dbReference type="STRING" id="1818881.A3196_03575"/>
<gene>
    <name evidence="2" type="ORF">A3196_03575</name>
</gene>
<comment type="caution">
    <text evidence="2">The sequence shown here is derived from an EMBL/GenBank/DDBJ whole genome shotgun (WGS) entry which is preliminary data.</text>
</comment>
<accession>A0A1E2UMK8</accession>
<dbReference type="AlphaFoldDB" id="A0A1E2UMK8"/>
<feature type="transmembrane region" description="Helical" evidence="1">
    <location>
        <begin position="163"/>
        <end position="185"/>
    </location>
</feature>
<dbReference type="EMBL" id="LVJZ01000003">
    <property type="protein sequence ID" value="ODB95919.1"/>
    <property type="molecule type" value="Genomic_DNA"/>
</dbReference>
<feature type="transmembrane region" description="Helical" evidence="1">
    <location>
        <begin position="402"/>
        <end position="419"/>
    </location>
</feature>
<proteinExistence type="predicted"/>
<sequence length="425" mass="45554">MNRRAAAGWLLSAAIVAAVVHTLTPVLPKTVTGLLTWGAGLLLIADISPQSRRQILILMAVGAVGIGWGLIHRIQPDWRMMLSGNALLLSMLAAVSFLRLITRPDTLAGERLPSGRRAVWSTLLGVHLFGAVINLSSVFIMGDRISRKGRLNRAQTVILTRGFTAAAFWSPFFAAMAAALTFAPGASLPQIWLMGIPLALCALLFTALGCQHNQQFTGYPMHPEALLLPGILAICVLLLNQWHSDWHILGIIALLAPGLSLAVLFLRHPQPRTRARQHITTDLPGMQNELTLFLAAGVMAAGLNAVFAVFGGWLPFDQFSGTEASLVLLFMVTTSILGVHPVINIAALGTLLAPLNPDASLLAMTFIASWAIGTGTSPFSGINLAMQGRYAQQSGDSLKWNGLYGAVMVMLSILVLNLYDTTILH</sequence>
<organism evidence="2 3">
    <name type="scientific">Candidatus Thiodiazotropha endoloripes</name>
    <dbReference type="NCBI Taxonomy" id="1818881"/>
    <lineage>
        <taxon>Bacteria</taxon>
        <taxon>Pseudomonadati</taxon>
        <taxon>Pseudomonadota</taxon>
        <taxon>Gammaproteobacteria</taxon>
        <taxon>Chromatiales</taxon>
        <taxon>Sedimenticolaceae</taxon>
        <taxon>Candidatus Thiodiazotropha</taxon>
    </lineage>
</organism>
<keyword evidence="1" id="KW-0812">Transmembrane</keyword>
<feature type="transmembrane region" description="Helical" evidence="1">
    <location>
        <begin position="326"/>
        <end position="349"/>
    </location>
</feature>
<dbReference type="Proteomes" id="UP000094849">
    <property type="component" value="Unassembled WGS sequence"/>
</dbReference>
<keyword evidence="3" id="KW-1185">Reference proteome</keyword>
<feature type="transmembrane region" description="Helical" evidence="1">
    <location>
        <begin position="78"/>
        <end position="98"/>
    </location>
</feature>
<evidence type="ECO:0000313" key="3">
    <source>
        <dbReference type="Proteomes" id="UP000094849"/>
    </source>
</evidence>
<evidence type="ECO:0008006" key="4">
    <source>
        <dbReference type="Google" id="ProtNLM"/>
    </source>
</evidence>
<name>A0A1E2UMK8_9GAMM</name>
<reference evidence="2 3" key="1">
    <citation type="submission" date="2016-03" db="EMBL/GenBank/DDBJ databases">
        <title>Chemosynthetic sulphur-oxidizing symbionts of marine invertebrate animals are capable of nitrogen fixation.</title>
        <authorList>
            <person name="Petersen J.M."/>
            <person name="Kemper A."/>
            <person name="Gruber-Vodicka H."/>
            <person name="Cardini U."/>
            <person name="Geest Mvander."/>
            <person name="Kleiner M."/>
            <person name="Bulgheresi S."/>
            <person name="Fussmann M."/>
            <person name="Herbold C."/>
            <person name="Seah B.K.B."/>
            <person name="Antony C.Paul."/>
            <person name="Liu D."/>
            <person name="Belitz A."/>
            <person name="Weber M."/>
        </authorList>
    </citation>
    <scope>NUCLEOTIDE SEQUENCE [LARGE SCALE GENOMIC DNA]</scope>
    <source>
        <strain evidence="2">G_D</strain>
    </source>
</reference>
<feature type="transmembrane region" description="Helical" evidence="1">
    <location>
        <begin position="246"/>
        <end position="266"/>
    </location>
</feature>
<feature type="transmembrane region" description="Helical" evidence="1">
    <location>
        <begin position="118"/>
        <end position="142"/>
    </location>
</feature>
<feature type="transmembrane region" description="Helical" evidence="1">
    <location>
        <begin position="222"/>
        <end position="240"/>
    </location>
</feature>
<feature type="transmembrane region" description="Helical" evidence="1">
    <location>
        <begin position="361"/>
        <end position="382"/>
    </location>
</feature>
<keyword evidence="1" id="KW-1133">Transmembrane helix</keyword>
<dbReference type="RefSeq" id="WP_069024147.1">
    <property type="nucleotide sequence ID" value="NZ_LVJZ01000003.1"/>
</dbReference>
<feature type="transmembrane region" description="Helical" evidence="1">
    <location>
        <begin position="191"/>
        <end position="210"/>
    </location>
</feature>
<evidence type="ECO:0000256" key="1">
    <source>
        <dbReference type="SAM" id="Phobius"/>
    </source>
</evidence>
<keyword evidence="1" id="KW-0472">Membrane</keyword>
<feature type="transmembrane region" description="Helical" evidence="1">
    <location>
        <begin position="292"/>
        <end position="314"/>
    </location>
</feature>
<protein>
    <recommendedName>
        <fullName evidence="4">Citrate transporter-like domain-containing protein</fullName>
    </recommendedName>
</protein>
<feature type="transmembrane region" description="Helical" evidence="1">
    <location>
        <begin position="52"/>
        <end position="71"/>
    </location>
</feature>
<evidence type="ECO:0000313" key="2">
    <source>
        <dbReference type="EMBL" id="ODB95919.1"/>
    </source>
</evidence>